<evidence type="ECO:0000256" key="10">
    <source>
        <dbReference type="ARBA" id="ARBA00023134"/>
    </source>
</evidence>
<dbReference type="Pfam" id="PF04055">
    <property type="entry name" value="Radical_SAM"/>
    <property type="match status" value="1"/>
</dbReference>
<dbReference type="NCBIfam" id="TIGR02666">
    <property type="entry name" value="moaA"/>
    <property type="match status" value="1"/>
</dbReference>
<dbReference type="Pfam" id="PF06463">
    <property type="entry name" value="Mob_synth_C"/>
    <property type="match status" value="1"/>
</dbReference>
<evidence type="ECO:0000256" key="11">
    <source>
        <dbReference type="ARBA" id="ARBA00023150"/>
    </source>
</evidence>
<dbReference type="SMART" id="SM00729">
    <property type="entry name" value="Elp3"/>
    <property type="match status" value="1"/>
</dbReference>
<dbReference type="InterPro" id="IPR040064">
    <property type="entry name" value="MoaA-like"/>
</dbReference>
<dbReference type="PANTHER" id="PTHR22960">
    <property type="entry name" value="MOLYBDOPTERIN COFACTOR SYNTHESIS PROTEIN A"/>
    <property type="match status" value="1"/>
</dbReference>
<evidence type="ECO:0000256" key="2">
    <source>
        <dbReference type="ARBA" id="ARBA00005046"/>
    </source>
</evidence>
<proteinExistence type="inferred from homology"/>
<dbReference type="GO" id="GO:0006777">
    <property type="term" value="P:Mo-molybdopterin cofactor biosynthetic process"/>
    <property type="evidence" value="ECO:0007669"/>
    <property type="project" value="UniProtKB-KW"/>
</dbReference>
<feature type="domain" description="Radical SAM core" evidence="15">
    <location>
        <begin position="121"/>
        <end position="344"/>
    </location>
</feature>
<dbReference type="InterPro" id="IPR000385">
    <property type="entry name" value="MoaA_NifB_PqqE_Fe-S-bd_CS"/>
</dbReference>
<keyword evidence="11" id="KW-0501">Molybdenum cofactor biosynthesis</keyword>
<keyword evidence="8" id="KW-0408">Iron</keyword>
<comment type="catalytic activity">
    <reaction evidence="13">
        <text>GTP + AH2 + S-adenosyl-L-methionine = (8S)-3',8-cyclo-7,8-dihydroguanosine 5'-triphosphate + 5'-deoxyadenosine + L-methionine + A + H(+)</text>
        <dbReference type="Rhea" id="RHEA:49576"/>
        <dbReference type="ChEBI" id="CHEBI:13193"/>
        <dbReference type="ChEBI" id="CHEBI:15378"/>
        <dbReference type="ChEBI" id="CHEBI:17319"/>
        <dbReference type="ChEBI" id="CHEBI:17499"/>
        <dbReference type="ChEBI" id="CHEBI:37565"/>
        <dbReference type="ChEBI" id="CHEBI:57844"/>
        <dbReference type="ChEBI" id="CHEBI:59789"/>
        <dbReference type="ChEBI" id="CHEBI:131766"/>
        <dbReference type="EC" id="4.1.99.22"/>
    </reaction>
</comment>
<comment type="pathway">
    <text evidence="2">Cofactor biosynthesis; molybdopterin biosynthesis.</text>
</comment>
<dbReference type="SUPFAM" id="SSF102114">
    <property type="entry name" value="Radical SAM enzymes"/>
    <property type="match status" value="1"/>
</dbReference>
<feature type="region of interest" description="Disordered" evidence="14">
    <location>
        <begin position="70"/>
        <end position="90"/>
    </location>
</feature>
<keyword evidence="4" id="KW-0004">4Fe-4S</keyword>
<dbReference type="EMBL" id="BLLK01000047">
    <property type="protein sequence ID" value="GFH55197.1"/>
    <property type="molecule type" value="Genomic_DNA"/>
</dbReference>
<keyword evidence="17" id="KW-1185">Reference proteome</keyword>
<name>A0AAD3CZQ7_9STRA</name>
<evidence type="ECO:0000256" key="6">
    <source>
        <dbReference type="ARBA" id="ARBA00022723"/>
    </source>
</evidence>
<dbReference type="SFLD" id="SFLDG01383">
    <property type="entry name" value="cyclic_pyranopterin_phosphate"/>
    <property type="match status" value="1"/>
</dbReference>
<evidence type="ECO:0000259" key="15">
    <source>
        <dbReference type="PROSITE" id="PS51918"/>
    </source>
</evidence>
<keyword evidence="5" id="KW-0949">S-adenosyl-L-methionine</keyword>
<evidence type="ECO:0000256" key="7">
    <source>
        <dbReference type="ARBA" id="ARBA00022741"/>
    </source>
</evidence>
<accession>A0AAD3CZQ7</accession>
<dbReference type="Gene3D" id="3.20.20.70">
    <property type="entry name" value="Aldolase class I"/>
    <property type="match status" value="1"/>
</dbReference>
<reference evidence="16 17" key="1">
    <citation type="journal article" date="2021" name="Sci. Rep.">
        <title>The genome of the diatom Chaetoceros tenuissimus carries an ancient integrated fragment of an extant virus.</title>
        <authorList>
            <person name="Hongo Y."/>
            <person name="Kimura K."/>
            <person name="Takaki Y."/>
            <person name="Yoshida Y."/>
            <person name="Baba S."/>
            <person name="Kobayashi G."/>
            <person name="Nagasaki K."/>
            <person name="Hano T."/>
            <person name="Tomaru Y."/>
        </authorList>
    </citation>
    <scope>NUCLEOTIDE SEQUENCE [LARGE SCALE GENOMIC DNA]</scope>
    <source>
        <strain evidence="16 17">NIES-3715</strain>
    </source>
</reference>
<organism evidence="16 17">
    <name type="scientific">Chaetoceros tenuissimus</name>
    <dbReference type="NCBI Taxonomy" id="426638"/>
    <lineage>
        <taxon>Eukaryota</taxon>
        <taxon>Sar</taxon>
        <taxon>Stramenopiles</taxon>
        <taxon>Ochrophyta</taxon>
        <taxon>Bacillariophyta</taxon>
        <taxon>Coscinodiscophyceae</taxon>
        <taxon>Chaetocerotophycidae</taxon>
        <taxon>Chaetocerotales</taxon>
        <taxon>Chaetocerotaceae</taxon>
        <taxon>Chaetoceros</taxon>
    </lineage>
</organism>
<dbReference type="CDD" id="cd21117">
    <property type="entry name" value="Twitch_MoaA"/>
    <property type="match status" value="1"/>
</dbReference>
<dbReference type="SFLD" id="SFLDG01386">
    <property type="entry name" value="main_SPASM_domain-containing"/>
    <property type="match status" value="1"/>
</dbReference>
<sequence>MRGSISISRVSFLAKKIVKTTRNQRQFSSVAVQRNNEVHSSFENDPIDITKVSVARPRLEQLREKLKSTTDSLDSYSTKQTSKPNPLKTSNLSWKQVLNSAKEYYGVEEDIQPNQDMLTDTFQRTHSYLRISLGERCNLRCLYCMPPEGVPLQPKDSLLNAAEIDRLTSLFTAGGVDKVRLTGGEPLLRKDLPEIISSIASRPTINSVGITTNGITLSRHLPTLVEAGMTHANISLDTLVDSKFTEITRRKGLSKVLKAIEDACEMLPKGNVKINCVVMKGFNDDELRDFVQLSKDLPVDVRFIEWMPFNDNGWNKDRFLSYQDMMTRLTYDEDGNVSSSRNGLGPFELKRLVDGANDTTKWWHVDGYAGRLGFITSMTQNFCGTCNRVRLTADGQLKVCLFGSAEVSLRDAMREGASDSDLSLIVRAALQKKKFALGGHGNAEGIKKANNNRPMTLIGG</sequence>
<dbReference type="InterPro" id="IPR050105">
    <property type="entry name" value="MoCo_biosynth_MoaA/MoaC"/>
</dbReference>
<evidence type="ECO:0000256" key="8">
    <source>
        <dbReference type="ARBA" id="ARBA00023004"/>
    </source>
</evidence>
<dbReference type="GO" id="GO:0051539">
    <property type="term" value="F:4 iron, 4 sulfur cluster binding"/>
    <property type="evidence" value="ECO:0007669"/>
    <property type="project" value="UniProtKB-KW"/>
</dbReference>
<evidence type="ECO:0000256" key="4">
    <source>
        <dbReference type="ARBA" id="ARBA00022485"/>
    </source>
</evidence>
<gene>
    <name evidence="16" type="ORF">CTEN210_11673</name>
</gene>
<dbReference type="SFLD" id="SFLDG01067">
    <property type="entry name" value="SPASM/twitch_domain_containing"/>
    <property type="match status" value="1"/>
</dbReference>
<dbReference type="InterPro" id="IPR010505">
    <property type="entry name" value="MoaA_twitch"/>
</dbReference>
<dbReference type="PROSITE" id="PS51918">
    <property type="entry name" value="RADICAL_SAM"/>
    <property type="match status" value="1"/>
</dbReference>
<dbReference type="Proteomes" id="UP001054902">
    <property type="component" value="Unassembled WGS sequence"/>
</dbReference>
<dbReference type="InterPro" id="IPR013785">
    <property type="entry name" value="Aldolase_TIM"/>
</dbReference>
<evidence type="ECO:0000256" key="12">
    <source>
        <dbReference type="ARBA" id="ARBA00023239"/>
    </source>
</evidence>
<dbReference type="HAMAP" id="MF_01225_B">
    <property type="entry name" value="MoaA_B"/>
    <property type="match status" value="1"/>
</dbReference>
<evidence type="ECO:0000313" key="17">
    <source>
        <dbReference type="Proteomes" id="UP001054902"/>
    </source>
</evidence>
<evidence type="ECO:0000256" key="5">
    <source>
        <dbReference type="ARBA" id="ARBA00022691"/>
    </source>
</evidence>
<dbReference type="GO" id="GO:0061798">
    <property type="term" value="F:GTP 3',8'-cyclase activity"/>
    <property type="evidence" value="ECO:0007669"/>
    <property type="project" value="UniProtKB-EC"/>
</dbReference>
<evidence type="ECO:0000313" key="16">
    <source>
        <dbReference type="EMBL" id="GFH55197.1"/>
    </source>
</evidence>
<dbReference type="EC" id="4.1.99.22" evidence="3"/>
<dbReference type="InterPro" id="IPR006638">
    <property type="entry name" value="Elp3/MiaA/NifB-like_rSAM"/>
</dbReference>
<keyword evidence="12" id="KW-0456">Lyase</keyword>
<protein>
    <recommendedName>
        <fullName evidence="3">GTP 3',8-cyclase</fullName>
        <ecNumber evidence="3">4.1.99.22</ecNumber>
    </recommendedName>
</protein>
<keyword evidence="6" id="KW-0479">Metal-binding</keyword>
<dbReference type="GO" id="GO:0061799">
    <property type="term" value="F:cyclic pyranopterin monophosphate synthase activity"/>
    <property type="evidence" value="ECO:0007669"/>
    <property type="project" value="TreeGrafter"/>
</dbReference>
<keyword evidence="7" id="KW-0547">Nucleotide-binding</keyword>
<evidence type="ECO:0000256" key="9">
    <source>
        <dbReference type="ARBA" id="ARBA00023014"/>
    </source>
</evidence>
<dbReference type="GO" id="GO:0005525">
    <property type="term" value="F:GTP binding"/>
    <property type="evidence" value="ECO:0007669"/>
    <property type="project" value="UniProtKB-KW"/>
</dbReference>
<evidence type="ECO:0000256" key="13">
    <source>
        <dbReference type="ARBA" id="ARBA00048697"/>
    </source>
</evidence>
<dbReference type="InterPro" id="IPR058240">
    <property type="entry name" value="rSAM_sf"/>
</dbReference>
<evidence type="ECO:0000256" key="1">
    <source>
        <dbReference type="ARBA" id="ARBA00001966"/>
    </source>
</evidence>
<dbReference type="CDD" id="cd01335">
    <property type="entry name" value="Radical_SAM"/>
    <property type="match status" value="1"/>
</dbReference>
<dbReference type="GO" id="GO:0046872">
    <property type="term" value="F:metal ion binding"/>
    <property type="evidence" value="ECO:0007669"/>
    <property type="project" value="UniProtKB-KW"/>
</dbReference>
<dbReference type="AlphaFoldDB" id="A0AAD3CZQ7"/>
<dbReference type="SFLD" id="SFLDS00029">
    <property type="entry name" value="Radical_SAM"/>
    <property type="match status" value="1"/>
</dbReference>
<comment type="caution">
    <text evidence="16">The sequence shown here is derived from an EMBL/GenBank/DDBJ whole genome shotgun (WGS) entry which is preliminary data.</text>
</comment>
<dbReference type="InterPro" id="IPR013483">
    <property type="entry name" value="MoaA"/>
</dbReference>
<comment type="cofactor">
    <cofactor evidence="1">
        <name>[4Fe-4S] cluster</name>
        <dbReference type="ChEBI" id="CHEBI:49883"/>
    </cofactor>
</comment>
<evidence type="ECO:0000256" key="14">
    <source>
        <dbReference type="SAM" id="MobiDB-lite"/>
    </source>
</evidence>
<dbReference type="PROSITE" id="PS01305">
    <property type="entry name" value="MOAA_NIFB_PQQE"/>
    <property type="match status" value="1"/>
</dbReference>
<dbReference type="PANTHER" id="PTHR22960:SF0">
    <property type="entry name" value="MOLYBDENUM COFACTOR BIOSYNTHESIS PROTEIN 1"/>
    <property type="match status" value="1"/>
</dbReference>
<keyword evidence="9" id="KW-0411">Iron-sulfur</keyword>
<dbReference type="InterPro" id="IPR007197">
    <property type="entry name" value="rSAM"/>
</dbReference>
<keyword evidence="10" id="KW-0342">GTP-binding</keyword>
<evidence type="ECO:0000256" key="3">
    <source>
        <dbReference type="ARBA" id="ARBA00012167"/>
    </source>
</evidence>